<evidence type="ECO:0000313" key="9">
    <source>
        <dbReference type="EMBL" id="MCW3483276.1"/>
    </source>
</evidence>
<proteinExistence type="inferred from homology"/>
<comment type="subcellular location">
    <subcellularLocation>
        <location evidence="1 7">Cell outer membrane</location>
        <topology evidence="1 7">Multi-pass membrane protein</topology>
    </subcellularLocation>
</comment>
<dbReference type="InterPro" id="IPR023996">
    <property type="entry name" value="TonB-dep_OMP_SusC/RagA"/>
</dbReference>
<keyword evidence="6 7" id="KW-0998">Cell outer membrane</keyword>
<dbReference type="NCBIfam" id="TIGR04056">
    <property type="entry name" value="OMP_RagA_SusC"/>
    <property type="match status" value="1"/>
</dbReference>
<name>A0ABT3IH80_9BACT</name>
<dbReference type="NCBIfam" id="TIGR04057">
    <property type="entry name" value="SusC_RagA_signa"/>
    <property type="match status" value="1"/>
</dbReference>
<dbReference type="InterPro" id="IPR008969">
    <property type="entry name" value="CarboxyPept-like_regulatory"/>
</dbReference>
<dbReference type="Gene3D" id="2.170.130.10">
    <property type="entry name" value="TonB-dependent receptor, plug domain"/>
    <property type="match status" value="1"/>
</dbReference>
<dbReference type="RefSeq" id="WP_264728447.1">
    <property type="nucleotide sequence ID" value="NZ_JAPDNR010000001.1"/>
</dbReference>
<keyword evidence="3 7" id="KW-1134">Transmembrane beta strand</keyword>
<comment type="similarity">
    <text evidence="7">Belongs to the TonB-dependent receptor family.</text>
</comment>
<evidence type="ECO:0000256" key="4">
    <source>
        <dbReference type="ARBA" id="ARBA00022692"/>
    </source>
</evidence>
<dbReference type="Proteomes" id="UP001207742">
    <property type="component" value="Unassembled WGS sequence"/>
</dbReference>
<dbReference type="SUPFAM" id="SSF56935">
    <property type="entry name" value="Porins"/>
    <property type="match status" value="1"/>
</dbReference>
<comment type="caution">
    <text evidence="9">The sequence shown here is derived from an EMBL/GenBank/DDBJ whole genome shotgun (WGS) entry which is preliminary data.</text>
</comment>
<evidence type="ECO:0000256" key="3">
    <source>
        <dbReference type="ARBA" id="ARBA00022452"/>
    </source>
</evidence>
<keyword evidence="4 7" id="KW-0812">Transmembrane</keyword>
<dbReference type="InterPro" id="IPR036942">
    <property type="entry name" value="Beta-barrel_TonB_sf"/>
</dbReference>
<dbReference type="EMBL" id="JAPDNS010000001">
    <property type="protein sequence ID" value="MCW3483276.1"/>
    <property type="molecule type" value="Genomic_DNA"/>
</dbReference>
<reference evidence="9 10" key="1">
    <citation type="submission" date="2022-10" db="EMBL/GenBank/DDBJ databases">
        <title>Chitinophaga nivalis PC15 sp. nov., isolated from Pyeongchang county, South Korea.</title>
        <authorList>
            <person name="Trinh H.N."/>
        </authorList>
    </citation>
    <scope>NUCLEOTIDE SEQUENCE [LARGE SCALE GENOMIC DNA]</scope>
    <source>
        <strain evidence="9 10">PC14</strain>
    </source>
</reference>
<dbReference type="InterPro" id="IPR023997">
    <property type="entry name" value="TonB-dep_OMP_SusC/RagA_CS"/>
</dbReference>
<evidence type="ECO:0000313" key="10">
    <source>
        <dbReference type="Proteomes" id="UP001207742"/>
    </source>
</evidence>
<keyword evidence="5 7" id="KW-0472">Membrane</keyword>
<evidence type="ECO:0000256" key="1">
    <source>
        <dbReference type="ARBA" id="ARBA00004571"/>
    </source>
</evidence>
<sequence>MLMFILLLMGYGTLAQEPGKSPLLSSKVSYQANKLPLSKVLKDLRTQMHIRFTYNSELIRQQPPVTVKMQAVTLEALLKQILENTGLHFTEEMGGIIIYETGKTEAVTAEVSVVLRGRVTDPQGTPLGGVSVKALTSKEMTITQPDGFFMLLAKEKEQVSLSLIGMKTMLYTAIPTKEPLLFFKMDTIVRAIQEVVVNGYQKIDPRLSTGSVLKLSAAEVLQPGQPTIDKMLQGKIPGLMVVNNSGGVNAKPTLRIRGTATLIGNASPLWVIDGMIRPDPVDVSSSLLNNLLSNPAQSNYELMGNAISGVNPYDIESLTFLRDAAATSIYGTRAANGVIVVTTKRGKAGPIQLSYNTNISFQSRPSYGRMKLMNSKERVAFSRQLQEDHIIFNELASGFDEELSYEGLLKSLYARRITEAQFYEKVGTLETRNTDWFKLLFRNQMSMQHSLSMSGGAGKTTYYASLSYAANNGAAKQDGNKMYAANMNVRSQVGKNINLDITLQSSYRKAKGYYSTVNPLSYALQTSRIYDPYEFYPLSIPPELKSNWSDMEPRNAPVTYNLLNEIEHSENSSGNRSTSLNFSLDYKMGRGWYFRNSSNIIMDAADGFSAADEQTYDIALKRGWDYRTIPSRAKVQNSPLPAGGMAYIMHQNSMALGMRNSIDYSTGLFKDRDQFNFTLGNEIRSESSSGYISEEPGYFPERGKSFYSTERSRFQLGKHYLTNTLNNAVSYYGTIAYSLMNRYIVSGTIRTDGSNRFGQYSNSRFLPNYSISARWNAAMEGWFPTRSLITDWQVRTSYGTQGNVVAAVGPGLIATYAPNGSANDPVTGIPYLRIKSLPYPDLRWEKTYQWNIGTNFAMFDNRLKVNVEYYAKKTVDVLDRIKIPFEYGMDVMYRNGNILLNSGWETMINVDIIRKKNTGFSLSLFTSRNKNSIADLYATDDYASFFTGTGRLPGKAVSGFYSYIYKGLNANSGLPMFDKMDGKEKTTNPDDFLVYSGQMFPKFTGSIQPVFRYRSFSISAMFFVSLGSSKRLNTPFVRTAERNGVPAPFANVSTDYLNRWRKPGDEQYTDIPGITDYAPLDQYLIVPYRSGKVTNGSDFTIKVDPYTAYNQSDLRTISNNYIRCNAINMSYTIPPMRLAGTGIKNLGVGFAVNNVFTIANRKLEGQDPEIDGAGSTALPITRQYAFSLNATF</sequence>
<keyword evidence="2 7" id="KW-0813">Transport</keyword>
<dbReference type="InterPro" id="IPR037066">
    <property type="entry name" value="Plug_dom_sf"/>
</dbReference>
<evidence type="ECO:0000256" key="2">
    <source>
        <dbReference type="ARBA" id="ARBA00022448"/>
    </source>
</evidence>
<evidence type="ECO:0000256" key="6">
    <source>
        <dbReference type="ARBA" id="ARBA00023237"/>
    </source>
</evidence>
<protein>
    <submittedName>
        <fullName evidence="9">SusC/RagA family TonB-linked outer membrane protein</fullName>
    </submittedName>
</protein>
<feature type="domain" description="TonB-dependent receptor plug" evidence="8">
    <location>
        <begin position="208"/>
        <end position="338"/>
    </location>
</feature>
<dbReference type="Pfam" id="PF07715">
    <property type="entry name" value="Plug"/>
    <property type="match status" value="1"/>
</dbReference>
<dbReference type="Gene3D" id="2.40.170.20">
    <property type="entry name" value="TonB-dependent receptor, beta-barrel domain"/>
    <property type="match status" value="1"/>
</dbReference>
<dbReference type="InterPro" id="IPR039426">
    <property type="entry name" value="TonB-dep_rcpt-like"/>
</dbReference>
<dbReference type="Gene3D" id="3.55.50.30">
    <property type="match status" value="1"/>
</dbReference>
<evidence type="ECO:0000256" key="7">
    <source>
        <dbReference type="PROSITE-ProRule" id="PRU01360"/>
    </source>
</evidence>
<dbReference type="PROSITE" id="PS52016">
    <property type="entry name" value="TONB_DEPENDENT_REC_3"/>
    <property type="match status" value="1"/>
</dbReference>
<gene>
    <name evidence="9" type="ORF">OL497_05190</name>
</gene>
<evidence type="ECO:0000256" key="5">
    <source>
        <dbReference type="ARBA" id="ARBA00023136"/>
    </source>
</evidence>
<dbReference type="SUPFAM" id="SSF49464">
    <property type="entry name" value="Carboxypeptidase regulatory domain-like"/>
    <property type="match status" value="1"/>
</dbReference>
<evidence type="ECO:0000259" key="8">
    <source>
        <dbReference type="Pfam" id="PF07715"/>
    </source>
</evidence>
<organism evidence="9 10">
    <name type="scientific">Chitinophaga nivalis</name>
    <dbReference type="NCBI Taxonomy" id="2991709"/>
    <lineage>
        <taxon>Bacteria</taxon>
        <taxon>Pseudomonadati</taxon>
        <taxon>Bacteroidota</taxon>
        <taxon>Chitinophagia</taxon>
        <taxon>Chitinophagales</taxon>
        <taxon>Chitinophagaceae</taxon>
        <taxon>Chitinophaga</taxon>
    </lineage>
</organism>
<dbReference type="InterPro" id="IPR012910">
    <property type="entry name" value="Plug_dom"/>
</dbReference>
<keyword evidence="10" id="KW-1185">Reference proteome</keyword>
<accession>A0ABT3IH80</accession>